<feature type="region of interest" description="Disordered" evidence="1">
    <location>
        <begin position="55"/>
        <end position="83"/>
    </location>
</feature>
<dbReference type="EMBL" id="JARKIB010000003">
    <property type="protein sequence ID" value="KAJ7783107.1"/>
    <property type="molecule type" value="Genomic_DNA"/>
</dbReference>
<evidence type="ECO:0000313" key="2">
    <source>
        <dbReference type="EMBL" id="KAJ7783107.1"/>
    </source>
</evidence>
<evidence type="ECO:0008006" key="4">
    <source>
        <dbReference type="Google" id="ProtNLM"/>
    </source>
</evidence>
<comment type="caution">
    <text evidence="2">The sequence shown here is derived from an EMBL/GenBank/DDBJ whole genome shotgun (WGS) entry which is preliminary data.</text>
</comment>
<proteinExistence type="predicted"/>
<sequence length="286" mass="32314">MVEAQGKGTLHAHGLIWLHGHLSPQTLRDRLAESESFRSKMVSWLENTIRCEMMDRSQNTPTATLPKRVPDEPHPGTIPSPRIGVSDAISFQREYNAFVDGLLREYNWHIHQTACWKYLRRGDPKSNQNCRMGMTGETLLETSIDPNTFAISLRRQHPWIANYNDLVMFLLKCNMDIKFVGSGEAAKAFLHYVTDYITKPPLPVHVGLAALAHAIDITNTKHPDVFKSSIAAPKTYTSAITTAVNSMMGYQEISHPQVMSYLVGGGDHYTSDDFEILWWGTVLRFI</sequence>
<name>A0AAD7KEM6_9AGAR</name>
<keyword evidence="3" id="KW-1185">Reference proteome</keyword>
<reference evidence="2" key="1">
    <citation type="submission" date="2023-03" db="EMBL/GenBank/DDBJ databases">
        <title>Massive genome expansion in bonnet fungi (Mycena s.s.) driven by repeated elements and novel gene families across ecological guilds.</title>
        <authorList>
            <consortium name="Lawrence Berkeley National Laboratory"/>
            <person name="Harder C.B."/>
            <person name="Miyauchi S."/>
            <person name="Viragh M."/>
            <person name="Kuo A."/>
            <person name="Thoen E."/>
            <person name="Andreopoulos B."/>
            <person name="Lu D."/>
            <person name="Skrede I."/>
            <person name="Drula E."/>
            <person name="Henrissat B."/>
            <person name="Morin E."/>
            <person name="Kohler A."/>
            <person name="Barry K."/>
            <person name="LaButti K."/>
            <person name="Morin E."/>
            <person name="Salamov A."/>
            <person name="Lipzen A."/>
            <person name="Mereny Z."/>
            <person name="Hegedus B."/>
            <person name="Baldrian P."/>
            <person name="Stursova M."/>
            <person name="Weitz H."/>
            <person name="Taylor A."/>
            <person name="Grigoriev I.V."/>
            <person name="Nagy L.G."/>
            <person name="Martin F."/>
            <person name="Kauserud H."/>
        </authorList>
    </citation>
    <scope>NUCLEOTIDE SEQUENCE</scope>
    <source>
        <strain evidence="2">CBHHK182m</strain>
    </source>
</reference>
<dbReference type="AlphaFoldDB" id="A0AAD7KEM6"/>
<gene>
    <name evidence="2" type="ORF">B0H16DRAFT_1297913</name>
</gene>
<evidence type="ECO:0000256" key="1">
    <source>
        <dbReference type="SAM" id="MobiDB-lite"/>
    </source>
</evidence>
<dbReference type="Proteomes" id="UP001215598">
    <property type="component" value="Unassembled WGS sequence"/>
</dbReference>
<feature type="non-terminal residue" evidence="2">
    <location>
        <position position="286"/>
    </location>
</feature>
<accession>A0AAD7KEM6</accession>
<organism evidence="2 3">
    <name type="scientific">Mycena metata</name>
    <dbReference type="NCBI Taxonomy" id="1033252"/>
    <lineage>
        <taxon>Eukaryota</taxon>
        <taxon>Fungi</taxon>
        <taxon>Dikarya</taxon>
        <taxon>Basidiomycota</taxon>
        <taxon>Agaricomycotina</taxon>
        <taxon>Agaricomycetes</taxon>
        <taxon>Agaricomycetidae</taxon>
        <taxon>Agaricales</taxon>
        <taxon>Marasmiineae</taxon>
        <taxon>Mycenaceae</taxon>
        <taxon>Mycena</taxon>
    </lineage>
</organism>
<protein>
    <recommendedName>
        <fullName evidence="4">Helitron helicase-like domain-containing protein</fullName>
    </recommendedName>
</protein>
<evidence type="ECO:0000313" key="3">
    <source>
        <dbReference type="Proteomes" id="UP001215598"/>
    </source>
</evidence>